<gene>
    <name evidence="1" type="ORF">CR513_17832</name>
</gene>
<accession>A0A371H8L7</accession>
<dbReference type="Proteomes" id="UP000257109">
    <property type="component" value="Unassembled WGS sequence"/>
</dbReference>
<evidence type="ECO:0000313" key="2">
    <source>
        <dbReference type="Proteomes" id="UP000257109"/>
    </source>
</evidence>
<keyword evidence="2" id="KW-1185">Reference proteome</keyword>
<proteinExistence type="predicted"/>
<sequence>MDAKAHEKWLLNLENQSYYTHLTLSLSFHSFGGARCFSTTSPIPGEPPSFFHGDRYGKQSPRIHITILVVSVTGDVHYMGEMKRVFLEKFFPASRSAAIRKEICGI</sequence>
<name>A0A371H8L7_MUCPR</name>
<organism evidence="1 2">
    <name type="scientific">Mucuna pruriens</name>
    <name type="common">Velvet bean</name>
    <name type="synonym">Dolichos pruriens</name>
    <dbReference type="NCBI Taxonomy" id="157652"/>
    <lineage>
        <taxon>Eukaryota</taxon>
        <taxon>Viridiplantae</taxon>
        <taxon>Streptophyta</taxon>
        <taxon>Embryophyta</taxon>
        <taxon>Tracheophyta</taxon>
        <taxon>Spermatophyta</taxon>
        <taxon>Magnoliopsida</taxon>
        <taxon>eudicotyledons</taxon>
        <taxon>Gunneridae</taxon>
        <taxon>Pentapetalae</taxon>
        <taxon>rosids</taxon>
        <taxon>fabids</taxon>
        <taxon>Fabales</taxon>
        <taxon>Fabaceae</taxon>
        <taxon>Papilionoideae</taxon>
        <taxon>50 kb inversion clade</taxon>
        <taxon>NPAAA clade</taxon>
        <taxon>indigoferoid/millettioid clade</taxon>
        <taxon>Phaseoleae</taxon>
        <taxon>Mucuna</taxon>
    </lineage>
</organism>
<comment type="caution">
    <text evidence="1">The sequence shown here is derived from an EMBL/GenBank/DDBJ whole genome shotgun (WGS) entry which is preliminary data.</text>
</comment>
<dbReference type="AlphaFoldDB" id="A0A371H8L7"/>
<reference evidence="1" key="1">
    <citation type="submission" date="2018-05" db="EMBL/GenBank/DDBJ databases">
        <title>Draft genome of Mucuna pruriens seed.</title>
        <authorList>
            <person name="Nnadi N.E."/>
            <person name="Vos R."/>
            <person name="Hasami M.H."/>
            <person name="Devisetty U.K."/>
            <person name="Aguiy J.C."/>
        </authorList>
    </citation>
    <scope>NUCLEOTIDE SEQUENCE [LARGE SCALE GENOMIC DNA]</scope>
    <source>
        <strain evidence="1">JCA_2017</strain>
    </source>
</reference>
<dbReference type="EMBL" id="QJKJ01003290">
    <property type="protein sequence ID" value="RDX99152.1"/>
    <property type="molecule type" value="Genomic_DNA"/>
</dbReference>
<evidence type="ECO:0000313" key="1">
    <source>
        <dbReference type="EMBL" id="RDX99152.1"/>
    </source>
</evidence>
<protein>
    <submittedName>
        <fullName evidence="1">Uncharacterized protein</fullName>
    </submittedName>
</protein>
<feature type="non-terminal residue" evidence="1">
    <location>
        <position position="1"/>
    </location>
</feature>